<dbReference type="InterPro" id="IPR011712">
    <property type="entry name" value="Sig_transdc_His_kin_sub3_dim/P"/>
</dbReference>
<evidence type="ECO:0000256" key="1">
    <source>
        <dbReference type="ARBA" id="ARBA00000085"/>
    </source>
</evidence>
<comment type="catalytic activity">
    <reaction evidence="1">
        <text>ATP + protein L-histidine = ADP + protein N-phospho-L-histidine.</text>
        <dbReference type="EC" id="2.7.13.3"/>
    </reaction>
</comment>
<dbReference type="InterPro" id="IPR036890">
    <property type="entry name" value="HATPase_C_sf"/>
</dbReference>
<accession>A0A841FJB7</accession>
<dbReference type="Gene3D" id="3.30.565.10">
    <property type="entry name" value="Histidine kinase-like ATPase, C-terminal domain"/>
    <property type="match status" value="1"/>
</dbReference>
<dbReference type="GO" id="GO:0046983">
    <property type="term" value="F:protein dimerization activity"/>
    <property type="evidence" value="ECO:0007669"/>
    <property type="project" value="InterPro"/>
</dbReference>
<evidence type="ECO:0000259" key="12">
    <source>
        <dbReference type="Pfam" id="PF13796"/>
    </source>
</evidence>
<dbReference type="SUPFAM" id="SSF55874">
    <property type="entry name" value="ATPase domain of HSP90 chaperone/DNA topoisomerase II/histidine kinase"/>
    <property type="match status" value="1"/>
</dbReference>
<dbReference type="PANTHER" id="PTHR24421">
    <property type="entry name" value="NITRATE/NITRITE SENSOR PROTEIN NARX-RELATED"/>
    <property type="match status" value="1"/>
</dbReference>
<evidence type="ECO:0000313" key="14">
    <source>
        <dbReference type="Proteomes" id="UP000548476"/>
    </source>
</evidence>
<dbReference type="GO" id="GO:0016020">
    <property type="term" value="C:membrane"/>
    <property type="evidence" value="ECO:0007669"/>
    <property type="project" value="InterPro"/>
</dbReference>
<dbReference type="GO" id="GO:0000155">
    <property type="term" value="F:phosphorelay sensor kinase activity"/>
    <property type="evidence" value="ECO:0007669"/>
    <property type="project" value="InterPro"/>
</dbReference>
<keyword evidence="9" id="KW-1133">Transmembrane helix</keyword>
<evidence type="ECO:0000259" key="10">
    <source>
        <dbReference type="Pfam" id="PF02518"/>
    </source>
</evidence>
<keyword evidence="9" id="KW-0472">Membrane</keyword>
<dbReference type="PANTHER" id="PTHR24421:SF10">
    <property type="entry name" value="NITRATE_NITRITE SENSOR PROTEIN NARQ"/>
    <property type="match status" value="1"/>
</dbReference>
<keyword evidence="8" id="KW-0902">Two-component regulatory system</keyword>
<dbReference type="InterPro" id="IPR003594">
    <property type="entry name" value="HATPase_dom"/>
</dbReference>
<dbReference type="GO" id="GO:0005524">
    <property type="term" value="F:ATP binding"/>
    <property type="evidence" value="ECO:0007669"/>
    <property type="project" value="UniProtKB-KW"/>
</dbReference>
<proteinExistence type="predicted"/>
<dbReference type="Pfam" id="PF13796">
    <property type="entry name" value="Sensor"/>
    <property type="match status" value="1"/>
</dbReference>
<dbReference type="EC" id="2.7.13.3" evidence="2"/>
<evidence type="ECO:0000256" key="5">
    <source>
        <dbReference type="ARBA" id="ARBA00022741"/>
    </source>
</evidence>
<gene>
    <name evidence="13" type="ORF">HNR73_000581</name>
</gene>
<dbReference type="RefSeq" id="WP_203686063.1">
    <property type="nucleotide sequence ID" value="NZ_BONT01000034.1"/>
</dbReference>
<sequence length="435" mass="47118">MKTDPIPEDRVRTAGRLELLGMSFMLTFTSIGGIVLAIFVIVSLGLVTAWVGLPLLLALALFTRNFTDLHRLWIGNRLGIRIERPYLRDPDRGLHARVFAALKDPATWRDHAWLWVNGTAGICLMIINWTLFVAALGALTMPVWWNALPDNAAVEMFGITGLLEVHDTTSAAVYGIPMGLLYLGLWFWLSPKIMRSYGLLSSSLLGPTTETRLADRVRVLTVSRAETVDTQAAEIRRIERDLHDGAQARLVALGMSLGMAEEMMERDPKTAAKLLAEARDNSVEALVELRNLVRGIHPPLLADRGLDGAVRALALNHSGEVEVDISLSGRPPQPVESAAYFAIAELLTNSTKHGHAERAWVRVMYVRGELAILVGDNGPGGAAITPGGGLDGVAKRLSAFDGTLSVKSPAGGPTIVTIEIPCDLDVDLLPPRGSE</sequence>
<dbReference type="Pfam" id="PF02518">
    <property type="entry name" value="HATPase_c"/>
    <property type="match status" value="1"/>
</dbReference>
<feature type="domain" description="Signal transduction histidine kinase subgroup 3 dimerisation and phosphoacceptor" evidence="11">
    <location>
        <begin position="236"/>
        <end position="300"/>
    </location>
</feature>
<reference evidence="13 14" key="1">
    <citation type="submission" date="2020-08" db="EMBL/GenBank/DDBJ databases">
        <title>Genomic Encyclopedia of Type Strains, Phase IV (KMG-IV): sequencing the most valuable type-strain genomes for metagenomic binning, comparative biology and taxonomic classification.</title>
        <authorList>
            <person name="Goeker M."/>
        </authorList>
    </citation>
    <scope>NUCLEOTIDE SEQUENCE [LARGE SCALE GENOMIC DNA]</scope>
    <source>
        <strain evidence="13 14">YIM 65646</strain>
    </source>
</reference>
<dbReference type="AlphaFoldDB" id="A0A841FJB7"/>
<feature type="transmembrane region" description="Helical" evidence="9">
    <location>
        <begin position="47"/>
        <end position="67"/>
    </location>
</feature>
<evidence type="ECO:0000256" key="8">
    <source>
        <dbReference type="ARBA" id="ARBA00023012"/>
    </source>
</evidence>
<feature type="transmembrane region" description="Helical" evidence="9">
    <location>
        <begin position="20"/>
        <end position="41"/>
    </location>
</feature>
<feature type="domain" description="Putative sensor" evidence="12">
    <location>
        <begin position="34"/>
        <end position="205"/>
    </location>
</feature>
<dbReference type="EMBL" id="JACHGT010000001">
    <property type="protein sequence ID" value="MBB6032739.1"/>
    <property type="molecule type" value="Genomic_DNA"/>
</dbReference>
<keyword evidence="6 13" id="KW-0418">Kinase</keyword>
<comment type="caution">
    <text evidence="13">The sequence shown here is derived from an EMBL/GenBank/DDBJ whole genome shotgun (WGS) entry which is preliminary data.</text>
</comment>
<keyword evidence="4" id="KW-0808">Transferase</keyword>
<name>A0A841FJB7_9ACTN</name>
<protein>
    <recommendedName>
        <fullName evidence="2">histidine kinase</fullName>
        <ecNumber evidence="2">2.7.13.3</ecNumber>
    </recommendedName>
</protein>
<evidence type="ECO:0000313" key="13">
    <source>
        <dbReference type="EMBL" id="MBB6032739.1"/>
    </source>
</evidence>
<keyword evidence="14" id="KW-1185">Reference proteome</keyword>
<keyword evidence="7" id="KW-0067">ATP-binding</keyword>
<evidence type="ECO:0000256" key="4">
    <source>
        <dbReference type="ARBA" id="ARBA00022679"/>
    </source>
</evidence>
<keyword evidence="9" id="KW-0812">Transmembrane</keyword>
<evidence type="ECO:0000256" key="9">
    <source>
        <dbReference type="SAM" id="Phobius"/>
    </source>
</evidence>
<evidence type="ECO:0000259" key="11">
    <source>
        <dbReference type="Pfam" id="PF07730"/>
    </source>
</evidence>
<dbReference type="InterPro" id="IPR050482">
    <property type="entry name" value="Sensor_HK_TwoCompSys"/>
</dbReference>
<dbReference type="Proteomes" id="UP000548476">
    <property type="component" value="Unassembled WGS sequence"/>
</dbReference>
<evidence type="ECO:0000256" key="2">
    <source>
        <dbReference type="ARBA" id="ARBA00012438"/>
    </source>
</evidence>
<evidence type="ECO:0000256" key="7">
    <source>
        <dbReference type="ARBA" id="ARBA00022840"/>
    </source>
</evidence>
<feature type="domain" description="Histidine kinase/HSP90-like ATPase" evidence="10">
    <location>
        <begin position="338"/>
        <end position="422"/>
    </location>
</feature>
<dbReference type="InterPro" id="IPR025828">
    <property type="entry name" value="Put_sensor_dom"/>
</dbReference>
<evidence type="ECO:0000256" key="6">
    <source>
        <dbReference type="ARBA" id="ARBA00022777"/>
    </source>
</evidence>
<keyword evidence="3" id="KW-0597">Phosphoprotein</keyword>
<feature type="transmembrane region" description="Helical" evidence="9">
    <location>
        <begin position="112"/>
        <end position="139"/>
    </location>
</feature>
<organism evidence="13 14">
    <name type="scientific">Phytomonospora endophytica</name>
    <dbReference type="NCBI Taxonomy" id="714109"/>
    <lineage>
        <taxon>Bacteria</taxon>
        <taxon>Bacillati</taxon>
        <taxon>Actinomycetota</taxon>
        <taxon>Actinomycetes</taxon>
        <taxon>Micromonosporales</taxon>
        <taxon>Micromonosporaceae</taxon>
        <taxon>Phytomonospora</taxon>
    </lineage>
</organism>
<evidence type="ECO:0000256" key="3">
    <source>
        <dbReference type="ARBA" id="ARBA00022553"/>
    </source>
</evidence>
<dbReference type="Pfam" id="PF07730">
    <property type="entry name" value="HisKA_3"/>
    <property type="match status" value="1"/>
</dbReference>
<dbReference type="CDD" id="cd16917">
    <property type="entry name" value="HATPase_UhpB-NarQ-NarX-like"/>
    <property type="match status" value="1"/>
</dbReference>
<keyword evidence="5" id="KW-0547">Nucleotide-binding</keyword>
<feature type="transmembrane region" description="Helical" evidence="9">
    <location>
        <begin position="171"/>
        <end position="189"/>
    </location>
</feature>
<dbReference type="Gene3D" id="1.20.5.1930">
    <property type="match status" value="1"/>
</dbReference>